<evidence type="ECO:0000313" key="2">
    <source>
        <dbReference type="EMBL" id="AOH86017.1"/>
    </source>
</evidence>
<accession>A0A1B3ZF18</accession>
<proteinExistence type="predicted"/>
<dbReference type="InterPro" id="IPR000182">
    <property type="entry name" value="GNAT_dom"/>
</dbReference>
<dbReference type="SUPFAM" id="SSF55729">
    <property type="entry name" value="Acyl-CoA N-acyltransferases (Nat)"/>
    <property type="match status" value="1"/>
</dbReference>
<dbReference type="Gene3D" id="3.40.630.30">
    <property type="match status" value="1"/>
</dbReference>
<dbReference type="Pfam" id="PF13302">
    <property type="entry name" value="Acetyltransf_3"/>
    <property type="match status" value="1"/>
</dbReference>
<dbReference type="PANTHER" id="PTHR43792">
    <property type="entry name" value="GNAT FAMILY, PUTATIVE (AFU_ORTHOLOGUE AFUA_3G00765)-RELATED-RELATED"/>
    <property type="match status" value="1"/>
</dbReference>
<dbReference type="KEGG" id="span:AWL63_20710"/>
<dbReference type="RefSeq" id="WP_069206535.1">
    <property type="nucleotide sequence ID" value="NZ_CP014168.1"/>
</dbReference>
<sequence length="175" mass="19027">MIETARLVLRLPVAGDHAPLHAMWSDPRVMADLGPLKTPEDSAATIARHEGYRQSHGFGFWTVALRDGGTVIGFCGLKPGAENTPIAGELEVGWMLAAAHWRHGYAREAAEASLGWGWTNSDAARIVAITAAQNRASRALMERLGMARLGAFDHPNFAIDDPRRETVSYSIERPA</sequence>
<name>A0A1B3ZF18_9SPHN</name>
<reference evidence="2 3" key="1">
    <citation type="submission" date="2016-01" db="EMBL/GenBank/DDBJ databases">
        <title>Complete genome and mega plasmid sequence of Sphingomonas panacis DCY99 elicits systemic resistance in rice to Xanthomonas oryzae.</title>
        <authorList>
            <person name="Kim Y.J."/>
            <person name="Yang D.C."/>
            <person name="Sing P."/>
        </authorList>
    </citation>
    <scope>NUCLEOTIDE SEQUENCE [LARGE SCALE GENOMIC DNA]</scope>
    <source>
        <strain evidence="2 3">DCY99</strain>
    </source>
</reference>
<keyword evidence="2" id="KW-0808">Transferase</keyword>
<dbReference type="AlphaFoldDB" id="A0A1B3ZF18"/>
<dbReference type="InterPro" id="IPR051531">
    <property type="entry name" value="N-acetyltransferase"/>
</dbReference>
<dbReference type="Proteomes" id="UP000094256">
    <property type="component" value="Chromosome"/>
</dbReference>
<dbReference type="PANTHER" id="PTHR43792:SF1">
    <property type="entry name" value="N-ACETYLTRANSFERASE DOMAIN-CONTAINING PROTEIN"/>
    <property type="match status" value="1"/>
</dbReference>
<keyword evidence="3" id="KW-1185">Reference proteome</keyword>
<feature type="domain" description="N-acetyltransferase" evidence="1">
    <location>
        <begin position="7"/>
        <end position="174"/>
    </location>
</feature>
<organism evidence="2 3">
    <name type="scientific">Sphingomonas panacis</name>
    <dbReference type="NCBI Taxonomy" id="1560345"/>
    <lineage>
        <taxon>Bacteria</taxon>
        <taxon>Pseudomonadati</taxon>
        <taxon>Pseudomonadota</taxon>
        <taxon>Alphaproteobacteria</taxon>
        <taxon>Sphingomonadales</taxon>
        <taxon>Sphingomonadaceae</taxon>
        <taxon>Sphingomonas</taxon>
    </lineage>
</organism>
<dbReference type="STRING" id="1560345.AWL63_20710"/>
<protein>
    <submittedName>
        <fullName evidence="2">GCN5 family acetyltransferase</fullName>
    </submittedName>
</protein>
<evidence type="ECO:0000259" key="1">
    <source>
        <dbReference type="PROSITE" id="PS51186"/>
    </source>
</evidence>
<dbReference type="InterPro" id="IPR016181">
    <property type="entry name" value="Acyl_CoA_acyltransferase"/>
</dbReference>
<evidence type="ECO:0000313" key="3">
    <source>
        <dbReference type="Proteomes" id="UP000094256"/>
    </source>
</evidence>
<gene>
    <name evidence="2" type="ORF">AWL63_20710</name>
</gene>
<dbReference type="OrthoDB" id="6293260at2"/>
<dbReference type="GO" id="GO:0016747">
    <property type="term" value="F:acyltransferase activity, transferring groups other than amino-acyl groups"/>
    <property type="evidence" value="ECO:0007669"/>
    <property type="project" value="InterPro"/>
</dbReference>
<dbReference type="PROSITE" id="PS51186">
    <property type="entry name" value="GNAT"/>
    <property type="match status" value="1"/>
</dbReference>
<dbReference type="EMBL" id="CP014168">
    <property type="protein sequence ID" value="AOH86017.1"/>
    <property type="molecule type" value="Genomic_DNA"/>
</dbReference>